<protein>
    <submittedName>
        <fullName evidence="2">Uncharacterized protein</fullName>
    </submittedName>
</protein>
<feature type="compositionally biased region" description="Basic and acidic residues" evidence="1">
    <location>
        <begin position="192"/>
        <end position="201"/>
    </location>
</feature>
<dbReference type="EMBL" id="JAULSV010000001">
    <property type="protein sequence ID" value="KAK0657551.1"/>
    <property type="molecule type" value="Genomic_DNA"/>
</dbReference>
<dbReference type="AlphaFoldDB" id="A0AA39YT96"/>
<proteinExistence type="predicted"/>
<sequence length="245" mass="27891">MSSPLQRLSRAEPRSRDHTEPRNQNPGIDIALRDLYQEVGGSFDVYQDLVQAFEEQTLALKTWAEESTLDMAWKNKVKDKLRSEREASKLFGVAERIGSRQEAVKAAINRAQRMVSTWERKHKIEHQIRTANKAIVCCDGVMDLAKRATKERHACWYLVQELKDMEYLLSWKRHAWIHGEETGDAAKPTDWNGKDPQHGKETGNANQDSSGFGMNGGDQNALGDHSSPQANERKEDNTTDQDDAW</sequence>
<reference evidence="2" key="1">
    <citation type="submission" date="2023-06" db="EMBL/GenBank/DDBJ databases">
        <title>Genome-scale phylogeny and comparative genomics of the fungal order Sordariales.</title>
        <authorList>
            <consortium name="Lawrence Berkeley National Laboratory"/>
            <person name="Hensen N."/>
            <person name="Bonometti L."/>
            <person name="Westerberg I."/>
            <person name="Brannstrom I.O."/>
            <person name="Guillou S."/>
            <person name="Cros-Aarteil S."/>
            <person name="Calhoun S."/>
            <person name="Haridas S."/>
            <person name="Kuo A."/>
            <person name="Mondo S."/>
            <person name="Pangilinan J."/>
            <person name="Riley R."/>
            <person name="Labutti K."/>
            <person name="Andreopoulos B."/>
            <person name="Lipzen A."/>
            <person name="Chen C."/>
            <person name="Yanf M."/>
            <person name="Daum C."/>
            <person name="Ng V."/>
            <person name="Clum A."/>
            <person name="Steindorff A."/>
            <person name="Ohm R."/>
            <person name="Martin F."/>
            <person name="Silar P."/>
            <person name="Natvig D."/>
            <person name="Lalanne C."/>
            <person name="Gautier V."/>
            <person name="Ament-Velasquez S.L."/>
            <person name="Kruys A."/>
            <person name="Hutchinson M.I."/>
            <person name="Powell A.J."/>
            <person name="Barry K."/>
            <person name="Miller A.N."/>
            <person name="Grigoriev I.V."/>
            <person name="Debuchy R."/>
            <person name="Gladieux P."/>
            <person name="Thoren M.H."/>
            <person name="Johannesson H."/>
        </authorList>
    </citation>
    <scope>NUCLEOTIDE SEQUENCE</scope>
    <source>
        <strain evidence="2">SMH2532-1</strain>
    </source>
</reference>
<name>A0AA39YT96_9PEZI</name>
<keyword evidence="3" id="KW-1185">Reference proteome</keyword>
<dbReference type="Proteomes" id="UP001174936">
    <property type="component" value="Unassembled WGS sequence"/>
</dbReference>
<feature type="compositionally biased region" description="Basic and acidic residues" evidence="1">
    <location>
        <begin position="9"/>
        <end position="21"/>
    </location>
</feature>
<feature type="region of interest" description="Disordered" evidence="1">
    <location>
        <begin position="183"/>
        <end position="245"/>
    </location>
</feature>
<accession>A0AA39YT96</accession>
<comment type="caution">
    <text evidence="2">The sequence shown here is derived from an EMBL/GenBank/DDBJ whole genome shotgun (WGS) entry which is preliminary data.</text>
</comment>
<evidence type="ECO:0000313" key="3">
    <source>
        <dbReference type="Proteomes" id="UP001174936"/>
    </source>
</evidence>
<feature type="region of interest" description="Disordered" evidence="1">
    <location>
        <begin position="1"/>
        <end position="27"/>
    </location>
</feature>
<evidence type="ECO:0000256" key="1">
    <source>
        <dbReference type="SAM" id="MobiDB-lite"/>
    </source>
</evidence>
<evidence type="ECO:0000313" key="2">
    <source>
        <dbReference type="EMBL" id="KAK0657551.1"/>
    </source>
</evidence>
<feature type="compositionally biased region" description="Polar residues" evidence="1">
    <location>
        <begin position="203"/>
        <end position="212"/>
    </location>
</feature>
<gene>
    <name evidence="2" type="ORF">B0T16DRAFT_488674</name>
</gene>
<organism evidence="2 3">
    <name type="scientific">Cercophora newfieldiana</name>
    <dbReference type="NCBI Taxonomy" id="92897"/>
    <lineage>
        <taxon>Eukaryota</taxon>
        <taxon>Fungi</taxon>
        <taxon>Dikarya</taxon>
        <taxon>Ascomycota</taxon>
        <taxon>Pezizomycotina</taxon>
        <taxon>Sordariomycetes</taxon>
        <taxon>Sordariomycetidae</taxon>
        <taxon>Sordariales</taxon>
        <taxon>Lasiosphaeriaceae</taxon>
        <taxon>Cercophora</taxon>
    </lineage>
</organism>